<evidence type="ECO:0000313" key="3">
    <source>
        <dbReference type="EMBL" id="OUD12529.1"/>
    </source>
</evidence>
<evidence type="ECO:0000313" key="4">
    <source>
        <dbReference type="Proteomes" id="UP000194798"/>
    </source>
</evidence>
<feature type="chain" id="PRO_5012287216" evidence="2">
    <location>
        <begin position="23"/>
        <end position="604"/>
    </location>
</feature>
<evidence type="ECO:0000256" key="1">
    <source>
        <dbReference type="SAM" id="MobiDB-lite"/>
    </source>
</evidence>
<dbReference type="AlphaFoldDB" id="A0A251X5Q2"/>
<comment type="caution">
    <text evidence="3">The sequence shown here is derived from an EMBL/GenBank/DDBJ whole genome shotgun (WGS) entry which is preliminary data.</text>
</comment>
<accession>A0A251X5Q2</accession>
<dbReference type="Proteomes" id="UP000194798">
    <property type="component" value="Unassembled WGS sequence"/>
</dbReference>
<keyword evidence="4" id="KW-1185">Reference proteome</keyword>
<keyword evidence="2" id="KW-0732">Signal</keyword>
<organism evidence="3 4">
    <name type="scientific">Thioflexithrix psekupsensis</name>
    <dbReference type="NCBI Taxonomy" id="1570016"/>
    <lineage>
        <taxon>Bacteria</taxon>
        <taxon>Pseudomonadati</taxon>
        <taxon>Pseudomonadota</taxon>
        <taxon>Gammaproteobacteria</taxon>
        <taxon>Thiotrichales</taxon>
        <taxon>Thioflexithrix</taxon>
    </lineage>
</organism>
<reference evidence="3 4" key="1">
    <citation type="submission" date="2016-12" db="EMBL/GenBank/DDBJ databases">
        <title>Thioflexothrix psekupsii D3 genome sequencing and assembly.</title>
        <authorList>
            <person name="Fomenkov A."/>
            <person name="Vincze T."/>
            <person name="Grabovich M."/>
            <person name="Anton B.P."/>
            <person name="Dubinina G."/>
            <person name="Orlova M."/>
            <person name="Belousova E."/>
            <person name="Roberts R.J."/>
        </authorList>
    </citation>
    <scope>NUCLEOTIDE SEQUENCE [LARGE SCALE GENOMIC DNA]</scope>
    <source>
        <strain evidence="3">D3</strain>
    </source>
</reference>
<dbReference type="EMBL" id="MSLT01000023">
    <property type="protein sequence ID" value="OUD12529.1"/>
    <property type="molecule type" value="Genomic_DNA"/>
</dbReference>
<feature type="region of interest" description="Disordered" evidence="1">
    <location>
        <begin position="552"/>
        <end position="604"/>
    </location>
</feature>
<protein>
    <submittedName>
        <fullName evidence="3">Uncharacterized protein</fullName>
    </submittedName>
</protein>
<gene>
    <name evidence="3" type="ORF">TPSD3_15690</name>
</gene>
<sequence>MFKLSLLFSVSFLLLIAYFSQAQIVHAESIKFVQWWDEYLPQRQDNNVEVVYSRRRQVQHFLDLDGDEIANDSQVCVPFDMQTLLNPVTMCQDGQPTASWRGYRGLRPSALFYGGMVANYVNMSDVNIVNTRGNEVPVISRFPQATVQQDGASFGLGYQVGHPDYIRRGINQYYRIYWSDMTFFAVDGEIKDKELVGWVEPSISFHKVPEAKVNFATVFMWKKKNFVNGGASAERVILDPTSKFFVSRVRHAWNTDDGRFVIKDGKELYISEYKIDTDTGGFKGINVAMSPLESRWAKYTPDGCNMWFDLSTAEFTEHTFTDIQAVGVYFAMNEYRKDRAAITFDNFMFYGTTPEMYSETPMPSLPVEDGQRFPAIAFDRIGQPLSSEARFFPGITPHNQLVTIKPSDQIDVRGRIAVDPAHIGKAADLLVVAEVIIDSCETGENCQFFYRFNTDASVSEIIFSETTTTEDLGSVREVTLFPEQLMQIFPVNLENFRTTESGMKDILISCNSRPITYTGVFGAGSGLLRFYYGYRLKEDGTAVITSSPIQVRLQDSETTTETETDPEDVEYTEHSETPEIPTDPIEIPTDDTEETAETETTSLP</sequence>
<feature type="compositionally biased region" description="Acidic residues" evidence="1">
    <location>
        <begin position="588"/>
        <end position="597"/>
    </location>
</feature>
<name>A0A251X5Q2_9GAMM</name>
<feature type="signal peptide" evidence="2">
    <location>
        <begin position="1"/>
        <end position="22"/>
    </location>
</feature>
<feature type="compositionally biased region" description="Low complexity" evidence="1">
    <location>
        <begin position="578"/>
        <end position="587"/>
    </location>
</feature>
<proteinExistence type="predicted"/>
<evidence type="ECO:0000256" key="2">
    <source>
        <dbReference type="SAM" id="SignalP"/>
    </source>
</evidence>
<feature type="compositionally biased region" description="Acidic residues" evidence="1">
    <location>
        <begin position="558"/>
        <end position="570"/>
    </location>
</feature>
<dbReference type="RefSeq" id="WP_086489486.1">
    <property type="nucleotide sequence ID" value="NZ_MSLT01000023.1"/>
</dbReference>